<dbReference type="InterPro" id="IPR036885">
    <property type="entry name" value="SWIB_MDM2_dom_sf"/>
</dbReference>
<name>A0A1S3X2N6_TOBAC</name>
<dbReference type="SMART" id="SM00151">
    <property type="entry name" value="SWIB"/>
    <property type="match status" value="1"/>
</dbReference>
<feature type="domain" description="DM2" evidence="2">
    <location>
        <begin position="43"/>
        <end position="121"/>
    </location>
</feature>
<dbReference type="InterPro" id="IPR019835">
    <property type="entry name" value="SWIB_domain"/>
</dbReference>
<dbReference type="PANTHER" id="PTHR13844">
    <property type="entry name" value="SWI/SNF-RELATED MATRIX-ASSOCIATED ACTIN-DEPENDENT REGULATOR OF CHROMATIN SUBFAMILY D"/>
    <property type="match status" value="1"/>
</dbReference>
<dbReference type="OrthoDB" id="10251073at2759"/>
<feature type="compositionally biased region" description="Low complexity" evidence="1">
    <location>
        <begin position="27"/>
        <end position="36"/>
    </location>
</feature>
<dbReference type="Gene3D" id="1.10.245.10">
    <property type="entry name" value="SWIB/MDM2 domain"/>
    <property type="match status" value="1"/>
</dbReference>
<dbReference type="Pfam" id="PF02201">
    <property type="entry name" value="SWIB"/>
    <property type="match status" value="1"/>
</dbReference>
<feature type="region of interest" description="Disordered" evidence="1">
    <location>
        <begin position="27"/>
        <end position="50"/>
    </location>
</feature>
<organism evidence="3">
    <name type="scientific">Nicotiana tabacum</name>
    <name type="common">Common tobacco</name>
    <dbReference type="NCBI Taxonomy" id="4097"/>
    <lineage>
        <taxon>Eukaryota</taxon>
        <taxon>Viridiplantae</taxon>
        <taxon>Streptophyta</taxon>
        <taxon>Embryophyta</taxon>
        <taxon>Tracheophyta</taxon>
        <taxon>Spermatophyta</taxon>
        <taxon>Magnoliopsida</taxon>
        <taxon>eudicotyledons</taxon>
        <taxon>Gunneridae</taxon>
        <taxon>Pentapetalae</taxon>
        <taxon>asterids</taxon>
        <taxon>lamiids</taxon>
        <taxon>Solanales</taxon>
        <taxon>Solanaceae</taxon>
        <taxon>Nicotianoideae</taxon>
        <taxon>Nicotianeae</taxon>
        <taxon>Nicotiana</taxon>
    </lineage>
</organism>
<gene>
    <name evidence="3" type="primary">LOC107760628</name>
</gene>
<dbReference type="RefSeq" id="XP_016434194.1">
    <property type="nucleotide sequence ID" value="XM_016578708.1"/>
</dbReference>
<protein>
    <submittedName>
        <fullName evidence="3">Protein TRI1</fullName>
    </submittedName>
</protein>
<dbReference type="PROSITE" id="PS51925">
    <property type="entry name" value="SWIB_MDM2"/>
    <property type="match status" value="1"/>
</dbReference>
<accession>A0A1S3X2N6</accession>
<dbReference type="PaxDb" id="4097-A0A1S3X2N6"/>
<dbReference type="InterPro" id="IPR003121">
    <property type="entry name" value="SWIB_MDM2_domain"/>
</dbReference>
<dbReference type="KEGG" id="nta:107760628"/>
<dbReference type="AlphaFoldDB" id="A0A1S3X2N6"/>
<evidence type="ECO:0000313" key="3">
    <source>
        <dbReference type="RefSeq" id="XP_016434194.1"/>
    </source>
</evidence>
<evidence type="ECO:0000259" key="2">
    <source>
        <dbReference type="PROSITE" id="PS51925"/>
    </source>
</evidence>
<reference evidence="3" key="1">
    <citation type="submission" date="2025-08" db="UniProtKB">
        <authorList>
            <consortium name="RefSeq"/>
        </authorList>
    </citation>
    <scope>IDENTIFICATION</scope>
</reference>
<dbReference type="SUPFAM" id="SSF47592">
    <property type="entry name" value="SWIB/MDM2 domain"/>
    <property type="match status" value="1"/>
</dbReference>
<dbReference type="CDD" id="cd10567">
    <property type="entry name" value="SWIB-MDM2_like"/>
    <property type="match status" value="1"/>
</dbReference>
<proteinExistence type="predicted"/>
<evidence type="ECO:0000256" key="1">
    <source>
        <dbReference type="SAM" id="MobiDB-lite"/>
    </source>
</evidence>
<dbReference type="OMA" id="CPILRID"/>
<sequence>MASSTRIFGNCCRALCGAAKTSASTTTTTTTATVTKSRGRPNGILKPQPVSPALGKFLGNSEASRTDAVKKVWEYIKTHNLQNPANKREIHCDEKLKMIFDGKDKVGFLEIARLLTQHFQKAT</sequence>
<dbReference type="STRING" id="4097.A0A1S3X2N6"/>
<dbReference type="GO" id="GO:0005634">
    <property type="term" value="C:nucleus"/>
    <property type="evidence" value="ECO:0000318"/>
    <property type="project" value="GO_Central"/>
</dbReference>